<proteinExistence type="predicted"/>
<protein>
    <submittedName>
        <fullName evidence="1">Uncharacterized protein</fullName>
    </submittedName>
</protein>
<dbReference type="RefSeq" id="WP_262564517.1">
    <property type="nucleotide sequence ID" value="NZ_JAPFCC010000001.1"/>
</dbReference>
<evidence type="ECO:0000313" key="1">
    <source>
        <dbReference type="EMBL" id="MCW7554752.1"/>
    </source>
</evidence>
<keyword evidence="2" id="KW-1185">Reference proteome</keyword>
<evidence type="ECO:0000313" key="2">
    <source>
        <dbReference type="Proteomes" id="UP001209854"/>
    </source>
</evidence>
<name>A0ABT3MZF8_9GAMM</name>
<dbReference type="EMBL" id="JAPFCC010000001">
    <property type="protein sequence ID" value="MCW7554752.1"/>
    <property type="molecule type" value="Genomic_DNA"/>
</dbReference>
<reference evidence="1 2" key="1">
    <citation type="submission" date="2022-10" db="EMBL/GenBank/DDBJ databases">
        <title>High-quality genome sequences of two octocoral-associated bacteria, Endozoicomonas euniceicola EF212 and Endozoicomonas gorgoniicola PS125.</title>
        <authorList>
            <person name="Chiou Y.-J."/>
            <person name="Chen Y.-H."/>
        </authorList>
    </citation>
    <scope>NUCLEOTIDE SEQUENCE [LARGE SCALE GENOMIC DNA]</scope>
    <source>
        <strain evidence="1 2">PS125</strain>
    </source>
</reference>
<gene>
    <name evidence="1" type="ORF">NX722_19445</name>
</gene>
<comment type="caution">
    <text evidence="1">The sequence shown here is derived from an EMBL/GenBank/DDBJ whole genome shotgun (WGS) entry which is preliminary data.</text>
</comment>
<dbReference type="Proteomes" id="UP001209854">
    <property type="component" value="Unassembled WGS sequence"/>
</dbReference>
<sequence>MTIKREMFATQEMLIEAGSIQRGVIIYNGDRVLPFSDNLTAVPAGYLLG</sequence>
<accession>A0ABT3MZF8</accession>
<organism evidence="1 2">
    <name type="scientific">Endozoicomonas gorgoniicola</name>
    <dbReference type="NCBI Taxonomy" id="1234144"/>
    <lineage>
        <taxon>Bacteria</taxon>
        <taxon>Pseudomonadati</taxon>
        <taxon>Pseudomonadota</taxon>
        <taxon>Gammaproteobacteria</taxon>
        <taxon>Oceanospirillales</taxon>
        <taxon>Endozoicomonadaceae</taxon>
        <taxon>Endozoicomonas</taxon>
    </lineage>
</organism>